<protein>
    <submittedName>
        <fullName evidence="2">Uncharacterized protein</fullName>
    </submittedName>
</protein>
<feature type="region of interest" description="Disordered" evidence="1">
    <location>
        <begin position="87"/>
        <end position="108"/>
    </location>
</feature>
<dbReference type="OrthoDB" id="5771685at2"/>
<comment type="caution">
    <text evidence="2">The sequence shown here is derived from an EMBL/GenBank/DDBJ whole genome shotgun (WGS) entry which is preliminary data.</text>
</comment>
<dbReference type="RefSeq" id="WP_147905004.1">
    <property type="nucleotide sequence ID" value="NZ_BAAAGC010000011.1"/>
</dbReference>
<gene>
    <name evidence="2" type="ORF">FU839_14925</name>
</gene>
<evidence type="ECO:0000313" key="2">
    <source>
        <dbReference type="EMBL" id="TXK79188.1"/>
    </source>
</evidence>
<sequence>MKIWIFSVVAHALLLWALTLLTLPAPEKPAPFAVIQTYSYTQVREKPKVISQHETLPAGQNSWPVPVIAPPAKPSVVRSKTTKSKVISGSEGIASAEPATNTRPEVTKPSQSTAAMSLADRAFAAVAAKTLEPAVPRQQQPEVVSRSGSAAEGELAPAMLKTVKTYADGSELMKGEHGCWKIPPAESRKGAIWLMTSTPCETDTTVEQINDILLKRRTYAKD</sequence>
<name>A0A5C8LUD7_9GAMM</name>
<evidence type="ECO:0000313" key="3">
    <source>
        <dbReference type="Proteomes" id="UP000321814"/>
    </source>
</evidence>
<reference evidence="2 3" key="1">
    <citation type="submission" date="2019-08" db="EMBL/GenBank/DDBJ databases">
        <title>Draft genome analysis of Rheinheimera tangshanensis isolated from the roots of fresh rice plants (Oryza sativa).</title>
        <authorList>
            <person name="Yu Q."/>
            <person name="Qi Y."/>
            <person name="Zhang H."/>
            <person name="Pu J."/>
        </authorList>
    </citation>
    <scope>NUCLEOTIDE SEQUENCE [LARGE SCALE GENOMIC DNA]</scope>
    <source>
        <strain evidence="2 3">JA3-B52</strain>
    </source>
</reference>
<dbReference type="AlphaFoldDB" id="A0A5C8LUD7"/>
<evidence type="ECO:0000256" key="1">
    <source>
        <dbReference type="SAM" id="MobiDB-lite"/>
    </source>
</evidence>
<proteinExistence type="predicted"/>
<dbReference type="EMBL" id="VRLR01000011">
    <property type="protein sequence ID" value="TXK79188.1"/>
    <property type="molecule type" value="Genomic_DNA"/>
</dbReference>
<organism evidence="2 3">
    <name type="scientific">Rheinheimera tangshanensis</name>
    <dbReference type="NCBI Taxonomy" id="400153"/>
    <lineage>
        <taxon>Bacteria</taxon>
        <taxon>Pseudomonadati</taxon>
        <taxon>Pseudomonadota</taxon>
        <taxon>Gammaproteobacteria</taxon>
        <taxon>Chromatiales</taxon>
        <taxon>Chromatiaceae</taxon>
        <taxon>Rheinheimera</taxon>
    </lineage>
</organism>
<accession>A0A5C8LUD7</accession>
<keyword evidence="3" id="KW-1185">Reference proteome</keyword>
<dbReference type="Proteomes" id="UP000321814">
    <property type="component" value="Unassembled WGS sequence"/>
</dbReference>
<feature type="compositionally biased region" description="Polar residues" evidence="1">
    <location>
        <begin position="98"/>
        <end position="108"/>
    </location>
</feature>